<gene>
    <name evidence="2" type="ordered locus">msr8736</name>
</gene>
<dbReference type="RefSeq" id="WP_010915712.1">
    <property type="nucleotide sequence ID" value="NC_002678.2"/>
</dbReference>
<evidence type="ECO:0000313" key="2">
    <source>
        <dbReference type="EMBL" id="BAB54413.1"/>
    </source>
</evidence>
<dbReference type="HOGENOM" id="CLU_1223917_0_0_5"/>
<protein>
    <submittedName>
        <fullName evidence="2">Msr8736 protein</fullName>
    </submittedName>
</protein>
<dbReference type="InterPro" id="IPR013216">
    <property type="entry name" value="Methyltransf_11"/>
</dbReference>
<dbReference type="AlphaFoldDB" id="Q982P3"/>
<dbReference type="InterPro" id="IPR029063">
    <property type="entry name" value="SAM-dependent_MTases_sf"/>
</dbReference>
<dbReference type="EMBL" id="BA000012">
    <property type="protein sequence ID" value="BAB54413.1"/>
    <property type="molecule type" value="Genomic_DNA"/>
</dbReference>
<dbReference type="Proteomes" id="UP000000552">
    <property type="component" value="Chromosome"/>
</dbReference>
<dbReference type="CDD" id="cd02440">
    <property type="entry name" value="AdoMet_MTases"/>
    <property type="match status" value="1"/>
</dbReference>
<evidence type="ECO:0000259" key="1">
    <source>
        <dbReference type="Pfam" id="PF08241"/>
    </source>
</evidence>
<dbReference type="Pfam" id="PF08241">
    <property type="entry name" value="Methyltransf_11"/>
    <property type="match status" value="1"/>
</dbReference>
<accession>Q982P3</accession>
<name>Q982P3_RHILO</name>
<dbReference type="PANTHER" id="PTHR43464">
    <property type="entry name" value="METHYLTRANSFERASE"/>
    <property type="match status" value="1"/>
</dbReference>
<dbReference type="GO" id="GO:0008757">
    <property type="term" value="F:S-adenosylmethionine-dependent methyltransferase activity"/>
    <property type="evidence" value="ECO:0007669"/>
    <property type="project" value="InterPro"/>
</dbReference>
<evidence type="ECO:0000313" key="3">
    <source>
        <dbReference type="Proteomes" id="UP000000552"/>
    </source>
</evidence>
<sequence>MPTQVGRIGRDVTKKGLEMAGSEFDAYRNTYADTVNSAISFSGLDVDFFTRAKAVRLIDILTREVGAPGGLSVLDVGCGIGNYHGLLSGKVGRLTGVDPSSECIAEAEIRNPGVAYAVSDGNVLPFPDNEFDAAYAICVMHHVPPAKWKLFAQELARVTRPGGMVVIFEHNPYNPVTRRIVSNCAFDVDAVLLSKRQVMRHLENAGLRDIGGQYILNVPSIDGALRRIDDAMGFVPLGAQYYASGRR</sequence>
<dbReference type="SUPFAM" id="SSF53335">
    <property type="entry name" value="S-adenosyl-L-methionine-dependent methyltransferases"/>
    <property type="match status" value="1"/>
</dbReference>
<dbReference type="KEGG" id="mlo:msr8736"/>
<reference evidence="2 3" key="1">
    <citation type="journal article" date="2000" name="DNA Res.">
        <title>Complete genome structure of the nitrogen-fixing symbiotic bacterium Mesorhizobium loti.</title>
        <authorList>
            <person name="Kaneko T."/>
            <person name="Nakamura Y."/>
            <person name="Sato S."/>
            <person name="Asamizu E."/>
            <person name="Kato T."/>
            <person name="Sasamoto S."/>
            <person name="Watanabe A."/>
            <person name="Idesawa K."/>
            <person name="Ishikawa A."/>
            <person name="Kawashima K."/>
            <person name="Kimura T."/>
            <person name="Kishida Y."/>
            <person name="Kiyokawa C."/>
            <person name="Kohara M."/>
            <person name="Matsumoto M."/>
            <person name="Matsuno A."/>
            <person name="Mochizuki Y."/>
            <person name="Nakayama S."/>
            <person name="Nakazaki N."/>
            <person name="Shimpo S."/>
            <person name="Sugimoto M."/>
            <person name="Takeuchi C."/>
            <person name="Yamada M."/>
            <person name="Tabata S."/>
        </authorList>
    </citation>
    <scope>NUCLEOTIDE SEQUENCE [LARGE SCALE GENOMIC DNA]</scope>
    <source>
        <strain evidence="3">LMG 29417 / CECT 9101 / MAFF 303099</strain>
    </source>
</reference>
<organism evidence="2 3">
    <name type="scientific">Mesorhizobium japonicum (strain LMG 29417 / CECT 9101 / MAFF 303099)</name>
    <name type="common">Mesorhizobium loti (strain MAFF 303099)</name>
    <dbReference type="NCBI Taxonomy" id="266835"/>
    <lineage>
        <taxon>Bacteria</taxon>
        <taxon>Pseudomonadati</taxon>
        <taxon>Pseudomonadota</taxon>
        <taxon>Alphaproteobacteria</taxon>
        <taxon>Hyphomicrobiales</taxon>
        <taxon>Phyllobacteriaceae</taxon>
        <taxon>Mesorhizobium</taxon>
    </lineage>
</organism>
<proteinExistence type="predicted"/>
<dbReference type="PANTHER" id="PTHR43464:SF83">
    <property type="entry name" value="MALONYL-[ACYL-CARRIER PROTEIN] O-METHYLTRANSFERASE"/>
    <property type="match status" value="1"/>
</dbReference>
<dbReference type="eggNOG" id="COG2226">
    <property type="taxonomic scope" value="Bacteria"/>
</dbReference>
<dbReference type="Gene3D" id="3.40.50.150">
    <property type="entry name" value="Vaccinia Virus protein VP39"/>
    <property type="match status" value="1"/>
</dbReference>
<feature type="domain" description="Methyltransferase type 11" evidence="1">
    <location>
        <begin position="74"/>
        <end position="167"/>
    </location>
</feature>